<dbReference type="Gene3D" id="1.10.10.10">
    <property type="entry name" value="Winged helix-like DNA-binding domain superfamily/Winged helix DNA-binding domain"/>
    <property type="match status" value="2"/>
</dbReference>
<evidence type="ECO:0000256" key="1">
    <source>
        <dbReference type="ARBA" id="ARBA00001946"/>
    </source>
</evidence>
<dbReference type="Pfam" id="PF07453">
    <property type="entry name" value="NUMOD1"/>
    <property type="match status" value="1"/>
</dbReference>
<evidence type="ECO:0000313" key="4">
    <source>
        <dbReference type="EMBL" id="DAE92725.1"/>
    </source>
</evidence>
<reference evidence="4" key="1">
    <citation type="journal article" date="2021" name="Proc. Natl. Acad. Sci. U.S.A.">
        <title>A Catalog of Tens of Thousands of Viruses from Human Metagenomes Reveals Hidden Associations with Chronic Diseases.</title>
        <authorList>
            <person name="Tisza M.J."/>
            <person name="Buck C.B."/>
        </authorList>
    </citation>
    <scope>NUCLEOTIDE SEQUENCE</scope>
    <source>
        <strain evidence="4">Ctw1L9</strain>
    </source>
</reference>
<dbReference type="InterPro" id="IPR035901">
    <property type="entry name" value="GIY-YIG_endonuc_sf"/>
</dbReference>
<name>A0A8S5RU05_9CAUD</name>
<dbReference type="InterPro" id="IPR010896">
    <property type="entry name" value="NUMOD1"/>
</dbReference>
<evidence type="ECO:0000259" key="3">
    <source>
        <dbReference type="PROSITE" id="PS50164"/>
    </source>
</evidence>
<keyword evidence="4" id="KW-0540">Nuclease</keyword>
<feature type="domain" description="GIY-YIG" evidence="3">
    <location>
        <begin position="4"/>
        <end position="86"/>
    </location>
</feature>
<dbReference type="EMBL" id="BK059154">
    <property type="protein sequence ID" value="DAE92725.1"/>
    <property type="molecule type" value="Genomic_DNA"/>
</dbReference>
<dbReference type="SMART" id="SM00497">
    <property type="entry name" value="IENR1"/>
    <property type="match status" value="2"/>
</dbReference>
<dbReference type="SUPFAM" id="SSF82771">
    <property type="entry name" value="GIY-YIG endonuclease"/>
    <property type="match status" value="1"/>
</dbReference>
<keyword evidence="4" id="KW-0378">Hydrolase</keyword>
<organism evidence="4">
    <name type="scientific">Siphoviridae sp. gcode 4</name>
    <dbReference type="NCBI Taxonomy" id="2838368"/>
    <lineage>
        <taxon>Viruses</taxon>
        <taxon>Duplodnaviria</taxon>
        <taxon>Heunggongvirae</taxon>
        <taxon>Uroviricota</taxon>
        <taxon>Caudoviricetes</taxon>
    </lineage>
</organism>
<protein>
    <submittedName>
        <fullName evidence="4">Intron associated endonuclease</fullName>
    </submittedName>
</protein>
<evidence type="ECO:0000256" key="2">
    <source>
        <dbReference type="ARBA" id="ARBA00022842"/>
    </source>
</evidence>
<proteinExistence type="predicted"/>
<dbReference type="GO" id="GO:0004519">
    <property type="term" value="F:endonuclease activity"/>
    <property type="evidence" value="ECO:0007669"/>
    <property type="project" value="UniProtKB-KW"/>
</dbReference>
<comment type="cofactor">
    <cofactor evidence="1">
        <name>Mg(2+)</name>
        <dbReference type="ChEBI" id="CHEBI:18420"/>
    </cofactor>
</comment>
<dbReference type="CDD" id="cd10443">
    <property type="entry name" value="GIY-YIG_HE_Tlr8p_PBC-V_like"/>
    <property type="match status" value="1"/>
</dbReference>
<accession>A0A8S5RU05</accession>
<keyword evidence="4" id="KW-0255">Endonuclease</keyword>
<keyword evidence="2" id="KW-0460">Magnesium</keyword>
<dbReference type="Gene3D" id="3.40.1440.10">
    <property type="entry name" value="GIY-YIG endonuclease"/>
    <property type="match status" value="1"/>
</dbReference>
<dbReference type="SMART" id="SM00465">
    <property type="entry name" value="GIYc"/>
    <property type="match status" value="1"/>
</dbReference>
<dbReference type="InterPro" id="IPR003647">
    <property type="entry name" value="Intron_nuc_1_rpt"/>
</dbReference>
<dbReference type="InterPro" id="IPR036388">
    <property type="entry name" value="WH-like_DNA-bd_sf"/>
</dbReference>
<dbReference type="InterPro" id="IPR000305">
    <property type="entry name" value="GIY-YIG_endonuc"/>
</dbReference>
<dbReference type="PROSITE" id="PS50164">
    <property type="entry name" value="GIY_YIG"/>
    <property type="match status" value="1"/>
</dbReference>
<sequence length="263" mass="30710">MKNNKWCVYKHTSPSGGIYIGITKQNPIVRWNNGFGYKRNPHFYNAIQKYGWNNFQHEIIFSNLTQEEAENYEKIFIAKYKNGGKCYNILDGGLHSIVNTSKKVYQYSLEGKFLKEWNSAVEAAEFYKVSQSTITNCCNPKYRTKTACGFIFSYNKIITQSSVIPISLKPINQYDLNMNLIKTWSSRKEFQKEFPNWRISECLNGKNKSCNNYIFKYVDENNTLEKPIHRGKQIVINGITYQSLKHASYSLKISIYKIKKLLC</sequence>